<feature type="transmembrane region" description="Helical" evidence="1">
    <location>
        <begin position="183"/>
        <end position="207"/>
    </location>
</feature>
<dbReference type="Proteomes" id="UP001301958">
    <property type="component" value="Unassembled WGS sequence"/>
</dbReference>
<reference evidence="3" key="2">
    <citation type="submission" date="2023-05" db="EMBL/GenBank/DDBJ databases">
        <authorList>
            <consortium name="Lawrence Berkeley National Laboratory"/>
            <person name="Steindorff A."/>
            <person name="Hensen N."/>
            <person name="Bonometti L."/>
            <person name="Westerberg I."/>
            <person name="Brannstrom I.O."/>
            <person name="Guillou S."/>
            <person name="Cros-Aarteil S."/>
            <person name="Calhoun S."/>
            <person name="Haridas S."/>
            <person name="Kuo A."/>
            <person name="Mondo S."/>
            <person name="Pangilinan J."/>
            <person name="Riley R."/>
            <person name="Labutti K."/>
            <person name="Andreopoulos B."/>
            <person name="Lipzen A."/>
            <person name="Chen C."/>
            <person name="Yanf M."/>
            <person name="Daum C."/>
            <person name="Ng V."/>
            <person name="Clum A."/>
            <person name="Ohm R."/>
            <person name="Martin F."/>
            <person name="Silar P."/>
            <person name="Natvig D."/>
            <person name="Lalanne C."/>
            <person name="Gautier V."/>
            <person name="Ament-Velasquez S.L."/>
            <person name="Kruys A."/>
            <person name="Hutchinson M.I."/>
            <person name="Powell A.J."/>
            <person name="Barry K."/>
            <person name="Miller A.N."/>
            <person name="Grigoriev I.V."/>
            <person name="Debuchy R."/>
            <person name="Gladieux P."/>
            <person name="Thoren M.H."/>
            <person name="Johannesson H."/>
        </authorList>
    </citation>
    <scope>NUCLEOTIDE SEQUENCE</scope>
    <source>
        <strain evidence="3">CBS 990.96</strain>
    </source>
</reference>
<keyword evidence="1" id="KW-0812">Transmembrane</keyword>
<evidence type="ECO:0000256" key="2">
    <source>
        <dbReference type="SAM" id="SignalP"/>
    </source>
</evidence>
<feature type="chain" id="PRO_5042840916" description="Mid2 domain-containing protein" evidence="2">
    <location>
        <begin position="20"/>
        <end position="274"/>
    </location>
</feature>
<gene>
    <name evidence="3" type="ORF">QBC38DRAFT_476176</name>
</gene>
<organism evidence="3 4">
    <name type="scientific">Podospora fimiseda</name>
    <dbReference type="NCBI Taxonomy" id="252190"/>
    <lineage>
        <taxon>Eukaryota</taxon>
        <taxon>Fungi</taxon>
        <taxon>Dikarya</taxon>
        <taxon>Ascomycota</taxon>
        <taxon>Pezizomycotina</taxon>
        <taxon>Sordariomycetes</taxon>
        <taxon>Sordariomycetidae</taxon>
        <taxon>Sordariales</taxon>
        <taxon>Podosporaceae</taxon>
        <taxon>Podospora</taxon>
    </lineage>
</organism>
<evidence type="ECO:0000256" key="1">
    <source>
        <dbReference type="SAM" id="Phobius"/>
    </source>
</evidence>
<feature type="signal peptide" evidence="2">
    <location>
        <begin position="1"/>
        <end position="19"/>
    </location>
</feature>
<proteinExistence type="predicted"/>
<name>A0AAN7BS78_9PEZI</name>
<dbReference type="AlphaFoldDB" id="A0AAN7BS78"/>
<evidence type="ECO:0000313" key="4">
    <source>
        <dbReference type="Proteomes" id="UP001301958"/>
    </source>
</evidence>
<comment type="caution">
    <text evidence="3">The sequence shown here is derived from an EMBL/GenBank/DDBJ whole genome shotgun (WGS) entry which is preliminary data.</text>
</comment>
<evidence type="ECO:0000313" key="3">
    <source>
        <dbReference type="EMBL" id="KAK4228113.1"/>
    </source>
</evidence>
<evidence type="ECO:0008006" key="5">
    <source>
        <dbReference type="Google" id="ProtNLM"/>
    </source>
</evidence>
<accession>A0AAN7BS78</accession>
<sequence length="274" mass="29419">MTKPTLLLFLLTLTSLSTARKCYFSNGDEVTSPKITPCNPPSSSTSTHSSCCNQAVNDACLSSGLCLGTWGKTPSSILWINGCTDPTWKDPACPQYCNPAPNATADSHNPGLKVCGDKTFCCSGAYADEKDCCLNSFTLGRGLGNVVRLLGTQSSELVFETEGAGDTGAKGETRNDGGRNMNAAGIVGGVLGALLLGVSTAFVFVFLQKRKLQKLWDEKCEEPFPKIRRRTSGDGDDGRRRRGEYNYVEYEGMSGSERTVIEMPTGENRIGQLP</sequence>
<reference evidence="3" key="1">
    <citation type="journal article" date="2023" name="Mol. Phylogenet. Evol.">
        <title>Genome-scale phylogeny and comparative genomics of the fungal order Sordariales.</title>
        <authorList>
            <person name="Hensen N."/>
            <person name="Bonometti L."/>
            <person name="Westerberg I."/>
            <person name="Brannstrom I.O."/>
            <person name="Guillou S."/>
            <person name="Cros-Aarteil S."/>
            <person name="Calhoun S."/>
            <person name="Haridas S."/>
            <person name="Kuo A."/>
            <person name="Mondo S."/>
            <person name="Pangilinan J."/>
            <person name="Riley R."/>
            <person name="LaButti K."/>
            <person name="Andreopoulos B."/>
            <person name="Lipzen A."/>
            <person name="Chen C."/>
            <person name="Yan M."/>
            <person name="Daum C."/>
            <person name="Ng V."/>
            <person name="Clum A."/>
            <person name="Steindorff A."/>
            <person name="Ohm R.A."/>
            <person name="Martin F."/>
            <person name="Silar P."/>
            <person name="Natvig D.O."/>
            <person name="Lalanne C."/>
            <person name="Gautier V."/>
            <person name="Ament-Velasquez S.L."/>
            <person name="Kruys A."/>
            <person name="Hutchinson M.I."/>
            <person name="Powell A.J."/>
            <person name="Barry K."/>
            <person name="Miller A.N."/>
            <person name="Grigoriev I.V."/>
            <person name="Debuchy R."/>
            <person name="Gladieux P."/>
            <person name="Hiltunen Thoren M."/>
            <person name="Johannesson H."/>
        </authorList>
    </citation>
    <scope>NUCLEOTIDE SEQUENCE</scope>
    <source>
        <strain evidence="3">CBS 990.96</strain>
    </source>
</reference>
<protein>
    <recommendedName>
        <fullName evidence="5">Mid2 domain-containing protein</fullName>
    </recommendedName>
</protein>
<keyword evidence="4" id="KW-1185">Reference proteome</keyword>
<keyword evidence="2" id="KW-0732">Signal</keyword>
<keyword evidence="1" id="KW-0472">Membrane</keyword>
<dbReference type="EMBL" id="MU865323">
    <property type="protein sequence ID" value="KAK4228113.1"/>
    <property type="molecule type" value="Genomic_DNA"/>
</dbReference>
<keyword evidence="1" id="KW-1133">Transmembrane helix</keyword>